<dbReference type="NCBIfam" id="TIGR01559">
    <property type="entry name" value="squal_synth"/>
    <property type="match status" value="1"/>
</dbReference>
<evidence type="ECO:0000256" key="8">
    <source>
        <dbReference type="ARBA" id="ARBA00022989"/>
    </source>
</evidence>
<dbReference type="InterPro" id="IPR006449">
    <property type="entry name" value="Squal_synth-like"/>
</dbReference>
<evidence type="ECO:0000256" key="9">
    <source>
        <dbReference type="ARBA" id="ARBA00023098"/>
    </source>
</evidence>
<dbReference type="GO" id="GO:0008610">
    <property type="term" value="P:lipid biosynthetic process"/>
    <property type="evidence" value="ECO:0007669"/>
    <property type="project" value="InterPro"/>
</dbReference>
<dbReference type="EMBL" id="HBEW01007695">
    <property type="protein sequence ID" value="CAD8587546.1"/>
    <property type="molecule type" value="Transcribed_RNA"/>
</dbReference>
<keyword evidence="6 11" id="KW-0808">Transferase</keyword>
<comment type="catalytic activity">
    <reaction evidence="11">
        <text>2 (2E,6E)-farnesyl diphosphate + NADPH + H(+) = squalene + 2 diphosphate + NADP(+)</text>
        <dbReference type="Rhea" id="RHEA:32295"/>
        <dbReference type="ChEBI" id="CHEBI:15378"/>
        <dbReference type="ChEBI" id="CHEBI:15440"/>
        <dbReference type="ChEBI" id="CHEBI:33019"/>
        <dbReference type="ChEBI" id="CHEBI:57783"/>
        <dbReference type="ChEBI" id="CHEBI:58349"/>
        <dbReference type="ChEBI" id="CHEBI:175763"/>
        <dbReference type="EC" id="2.5.1.21"/>
    </reaction>
</comment>
<dbReference type="EC" id="2.5.1.21" evidence="4 11"/>
<dbReference type="Gene3D" id="1.10.600.10">
    <property type="entry name" value="Farnesyl Diphosphate Synthase"/>
    <property type="match status" value="1"/>
</dbReference>
<evidence type="ECO:0000313" key="13">
    <source>
        <dbReference type="EMBL" id="CAD8587546.1"/>
    </source>
</evidence>
<comment type="function">
    <text evidence="11">Catalyzes the condensation of 2 farnesyl pyrophosphate (FPP) moieties to form squalene.</text>
</comment>
<dbReference type="PROSITE" id="PS01044">
    <property type="entry name" value="SQUALEN_PHYTOEN_SYN_1"/>
    <property type="match status" value="1"/>
</dbReference>
<sequence length="509" mass="58439">MGSRSPSRTASSCPWRCPAVRSSRATTTTTCAYVRACARRSFVRSFVDAQQNIMGVLGTLLHHPGDVIPLVKVKRMADKAKRLPKEKNLAYCYDVLNKVSRSFAIVIQQLDEELRDAVCVFYLVLRALDTIEDDMAIPIDEKLPQLLEFYQYIYDPAYSTNCGEKHYKDLMANYPKVTAVFLKLKKPYREVIADITRRMGAGMAKFIEKEVMTMEDFDEYCHYVAGLVGIGLSNLWGASKMESKEFIGEEKLSNAMGLFLQKTNIIRDYLEDIQELPAPRMFWPRSVWSKYAKELDDLQHEENREAAVQCMNELITNALHHSLDCMKYMARIKEASIFRFCAIPQVMAIATLAECYGNENVFRGVVKIRRGLSARIMLKCNNMLEFATGFKYFANQLVHKVQPNKDPNGEETLRAIEALEEVCDKIIAEESEKMHIARVNDDSLPMSTRMLLWFLFGGYFTYAWRLEEVRESLGVNRHAGDPRVDTFQRWFATICFIIISLLVIVGKKR</sequence>
<evidence type="ECO:0000256" key="10">
    <source>
        <dbReference type="ARBA" id="ARBA00023136"/>
    </source>
</evidence>
<evidence type="ECO:0000256" key="2">
    <source>
        <dbReference type="ARBA" id="ARBA00004370"/>
    </source>
</evidence>
<dbReference type="InterPro" id="IPR002060">
    <property type="entry name" value="Squ/phyt_synthse"/>
</dbReference>
<dbReference type="GO" id="GO:0051996">
    <property type="term" value="F:squalene synthase [NAD(P)H] activity"/>
    <property type="evidence" value="ECO:0007669"/>
    <property type="project" value="UniProtKB-UniRule"/>
</dbReference>
<dbReference type="InterPro" id="IPR008949">
    <property type="entry name" value="Isoprenoid_synthase_dom_sf"/>
</dbReference>
<evidence type="ECO:0000313" key="12">
    <source>
        <dbReference type="EMBL" id="CAD8587544.1"/>
    </source>
</evidence>
<evidence type="ECO:0000256" key="4">
    <source>
        <dbReference type="ARBA" id="ARBA00012373"/>
    </source>
</evidence>
<evidence type="ECO:0000256" key="7">
    <source>
        <dbReference type="ARBA" id="ARBA00022692"/>
    </source>
</evidence>
<proteinExistence type="inferred from homology"/>
<evidence type="ECO:0000256" key="5">
    <source>
        <dbReference type="ARBA" id="ARBA00022516"/>
    </source>
</evidence>
<keyword evidence="5" id="KW-0444">Lipid biosynthesis</keyword>
<dbReference type="InterPro" id="IPR044844">
    <property type="entry name" value="Trans_IPPS_euk-type"/>
</dbReference>
<keyword evidence="8 11" id="KW-1133">Transmembrane helix</keyword>
<dbReference type="CDD" id="cd00683">
    <property type="entry name" value="Trans_IPPS_HH"/>
    <property type="match status" value="1"/>
</dbReference>
<dbReference type="Pfam" id="PF00494">
    <property type="entry name" value="SQS_PSY"/>
    <property type="match status" value="1"/>
</dbReference>
<evidence type="ECO:0000256" key="1">
    <source>
        <dbReference type="ARBA" id="ARBA00001946"/>
    </source>
</evidence>
<dbReference type="GO" id="GO:0005789">
    <property type="term" value="C:endoplasmic reticulum membrane"/>
    <property type="evidence" value="ECO:0007669"/>
    <property type="project" value="TreeGrafter"/>
</dbReference>
<feature type="transmembrane region" description="Helical" evidence="11">
    <location>
        <begin position="487"/>
        <end position="506"/>
    </location>
</feature>
<keyword evidence="9" id="KW-0443">Lipid metabolism</keyword>
<reference evidence="12" key="1">
    <citation type="submission" date="2021-01" db="EMBL/GenBank/DDBJ databases">
        <authorList>
            <person name="Corre E."/>
            <person name="Pelletier E."/>
            <person name="Niang G."/>
            <person name="Scheremetjew M."/>
            <person name="Finn R."/>
            <person name="Kale V."/>
            <person name="Holt S."/>
            <person name="Cochrane G."/>
            <person name="Meng A."/>
            <person name="Brown T."/>
            <person name="Cohen L."/>
        </authorList>
    </citation>
    <scope>NUCLEOTIDE SEQUENCE</scope>
    <source>
        <strain evidence="12">Clade-D-RCC2572</strain>
    </source>
</reference>
<dbReference type="SFLD" id="SFLDS00005">
    <property type="entry name" value="Isoprenoid_Synthase_Type_I"/>
    <property type="match status" value="1"/>
</dbReference>
<dbReference type="EMBL" id="HBEW01007694">
    <property type="protein sequence ID" value="CAD8587544.1"/>
    <property type="molecule type" value="Transcribed_RNA"/>
</dbReference>
<evidence type="ECO:0000256" key="11">
    <source>
        <dbReference type="RuleBase" id="RU368088"/>
    </source>
</evidence>
<comment type="cofactor">
    <cofactor evidence="1 11">
        <name>Mg(2+)</name>
        <dbReference type="ChEBI" id="CHEBI:18420"/>
    </cofactor>
</comment>
<gene>
    <name evidence="12" type="ORF">OMED0929_LOCUS6503</name>
    <name evidence="13" type="ORF">OMED0929_LOCUS6504</name>
</gene>
<dbReference type="PANTHER" id="PTHR11626:SF2">
    <property type="entry name" value="SQUALENE SYNTHASE"/>
    <property type="match status" value="1"/>
</dbReference>
<dbReference type="InterPro" id="IPR019845">
    <property type="entry name" value="Squalene/phytoene_synthase_CS"/>
</dbReference>
<dbReference type="PROSITE" id="PS01045">
    <property type="entry name" value="SQUALEN_PHYTOEN_SYN_2"/>
    <property type="match status" value="1"/>
</dbReference>
<dbReference type="SFLD" id="SFLDG01018">
    <property type="entry name" value="Squalene/Phytoene_Synthase_Lik"/>
    <property type="match status" value="1"/>
</dbReference>
<comment type="similarity">
    <text evidence="3 11">Belongs to the phytoene/squalene synthase family.</text>
</comment>
<comment type="catalytic activity">
    <reaction evidence="11">
        <text>2 (2E,6E)-farnesyl diphosphate + NADH + H(+) = squalene + 2 diphosphate + NAD(+)</text>
        <dbReference type="Rhea" id="RHEA:32299"/>
        <dbReference type="ChEBI" id="CHEBI:15378"/>
        <dbReference type="ChEBI" id="CHEBI:15440"/>
        <dbReference type="ChEBI" id="CHEBI:33019"/>
        <dbReference type="ChEBI" id="CHEBI:57540"/>
        <dbReference type="ChEBI" id="CHEBI:57945"/>
        <dbReference type="ChEBI" id="CHEBI:175763"/>
        <dbReference type="EC" id="2.5.1.21"/>
    </reaction>
</comment>
<dbReference type="AlphaFoldDB" id="A0A6U0EVS3"/>
<evidence type="ECO:0000256" key="6">
    <source>
        <dbReference type="ARBA" id="ARBA00022679"/>
    </source>
</evidence>
<dbReference type="FunFam" id="1.10.600.10:FF:000003">
    <property type="entry name" value="Farnesyl-diphosphate farnesyltransferase 1"/>
    <property type="match status" value="1"/>
</dbReference>
<keyword evidence="10 11" id="KW-0472">Membrane</keyword>
<dbReference type="PANTHER" id="PTHR11626">
    <property type="entry name" value="FARNESYL-DIPHOSPHATE FARNESYLTRANSFERASE"/>
    <property type="match status" value="1"/>
</dbReference>
<dbReference type="GO" id="GO:0045338">
    <property type="term" value="P:farnesyl diphosphate metabolic process"/>
    <property type="evidence" value="ECO:0007669"/>
    <property type="project" value="InterPro"/>
</dbReference>
<organism evidence="12">
    <name type="scientific">Ostreococcus mediterraneus</name>
    <dbReference type="NCBI Taxonomy" id="1486918"/>
    <lineage>
        <taxon>Eukaryota</taxon>
        <taxon>Viridiplantae</taxon>
        <taxon>Chlorophyta</taxon>
        <taxon>Mamiellophyceae</taxon>
        <taxon>Mamiellales</taxon>
        <taxon>Bathycoccaceae</taxon>
        <taxon>Ostreococcus</taxon>
    </lineage>
</organism>
<dbReference type="SUPFAM" id="SSF48576">
    <property type="entry name" value="Terpenoid synthases"/>
    <property type="match status" value="1"/>
</dbReference>
<name>A0A6U0EVS3_9CHLO</name>
<comment type="subcellular location">
    <subcellularLocation>
        <location evidence="2">Membrane</location>
    </subcellularLocation>
</comment>
<accession>A0A6U0EVS3</accession>
<evidence type="ECO:0000256" key="3">
    <source>
        <dbReference type="ARBA" id="ARBA00006251"/>
    </source>
</evidence>
<dbReference type="GO" id="GO:0055056">
    <property type="term" value="F:D-glucose transmembrane transporter activity"/>
    <property type="evidence" value="ECO:0007669"/>
    <property type="project" value="UniProtKB-UniRule"/>
</dbReference>
<keyword evidence="7 11" id="KW-0812">Transmembrane</keyword>
<dbReference type="InterPro" id="IPR033904">
    <property type="entry name" value="Trans_IPPS_HH"/>
</dbReference>
<protein>
    <recommendedName>
        <fullName evidence="4 11">Squalene synthase</fullName>
        <ecNumber evidence="4 11">2.5.1.21</ecNumber>
    </recommendedName>
</protein>